<dbReference type="EMBL" id="MG198783">
    <property type="protein sequence ID" value="ATW59050.1"/>
    <property type="molecule type" value="Genomic_DNA"/>
</dbReference>
<name>A0A2H4PA41_9CAUD</name>
<sequence>MTDYKDKIRAAAERFNPLRPSDPMVRAAMAGDLPEDWSTVSDAVSDWYASPEHTDHVHVSPNVVAEALQSQARARSASLDDLLAALDVDLLPWQRDSLGRWVEHKLTFRMR</sequence>
<organism evidence="1 2">
    <name type="scientific">Gordonia phage Mahdia</name>
    <dbReference type="NCBI Taxonomy" id="2047873"/>
    <lineage>
        <taxon>Viruses</taxon>
        <taxon>Duplodnaviria</taxon>
        <taxon>Heunggongvirae</taxon>
        <taxon>Uroviricota</taxon>
        <taxon>Caudoviricetes</taxon>
        <taxon>Gustavvirus</taxon>
        <taxon>Gustavvirus mahdia</taxon>
    </lineage>
</organism>
<protein>
    <submittedName>
        <fullName evidence="1">Uncharacterized protein</fullName>
    </submittedName>
</protein>
<reference evidence="2" key="1">
    <citation type="submission" date="2017-10" db="EMBL/GenBank/DDBJ databases">
        <authorList>
            <person name="Banno H."/>
            <person name="Chua N.-H."/>
        </authorList>
    </citation>
    <scope>NUCLEOTIDE SEQUENCE [LARGE SCALE GENOMIC DNA]</scope>
</reference>
<gene>
    <name evidence="1" type="ORF">PBI_MAHDIA_51</name>
</gene>
<keyword evidence="2" id="KW-1185">Reference proteome</keyword>
<accession>A0A2H4PA41</accession>
<evidence type="ECO:0000313" key="2">
    <source>
        <dbReference type="Proteomes" id="UP000240384"/>
    </source>
</evidence>
<evidence type="ECO:0000313" key="1">
    <source>
        <dbReference type="EMBL" id="ATW59050.1"/>
    </source>
</evidence>
<dbReference type="Proteomes" id="UP000240384">
    <property type="component" value="Segment"/>
</dbReference>
<proteinExistence type="predicted"/>
<dbReference type="OrthoDB" id="41105at10239"/>